<feature type="transmembrane region" description="Helical" evidence="1">
    <location>
        <begin position="460"/>
        <end position="481"/>
    </location>
</feature>
<accession>A0A7W7SPV7</accession>
<feature type="transmembrane region" description="Helical" evidence="1">
    <location>
        <begin position="764"/>
        <end position="780"/>
    </location>
</feature>
<feature type="transmembrane region" description="Helical" evidence="1">
    <location>
        <begin position="188"/>
        <end position="206"/>
    </location>
</feature>
<feature type="transmembrane region" description="Helical" evidence="1">
    <location>
        <begin position="527"/>
        <end position="546"/>
    </location>
</feature>
<feature type="transmembrane region" description="Helical" evidence="1">
    <location>
        <begin position="155"/>
        <end position="176"/>
    </location>
</feature>
<comment type="caution">
    <text evidence="2">The sequence shown here is derived from an EMBL/GenBank/DDBJ whole genome shotgun (WGS) entry which is preliminary data.</text>
</comment>
<dbReference type="EMBL" id="JACHJW010000001">
    <property type="protein sequence ID" value="MBB4958152.1"/>
    <property type="molecule type" value="Genomic_DNA"/>
</dbReference>
<feature type="transmembrane region" description="Helical" evidence="1">
    <location>
        <begin position="296"/>
        <end position="317"/>
    </location>
</feature>
<feature type="transmembrane region" description="Helical" evidence="1">
    <location>
        <begin position="590"/>
        <end position="610"/>
    </location>
</feature>
<sequence>MTSSGSAMPRRPIRARIATQIQLATGGGGVTRLELFLDLVFVYAFLNVTNLMSENLNPRGLLQGALVVLLLWRCWISCAWLGNVIQLDRGLLPPIMVMLTTAILLISIAIPEAFTDQPGGLPGPLVFAISFLLVRLVVLVLATEAQRDSMHRRGSLLRAWTPVAGSASLLLLAALLPAHLPPSSNREQIRLALFLAATVVDYISTWNVGAGSWQVVSTRHWAERHSLIMLIALGETIISIGTSRGLVGDPPITWSVIGGSLLAIVIVAVLWWTYFDIARPAVEQALEQASGVARSLLGRDAYVLLHLPMIGGLILLSLGFKHGLSATEGTTAHDWDALSTVILYSGVGLYLLGLFALEWRSIRLAGRSPLLGIVLVSALLPLAIRLPVLGALALLAAATTSLVVADRTVFRRRHRSLHEVITPTEIQGTDITPKELFFDLVFVYTFIQVIVLMARQPSVVGLVHGLTVLALLWWVWCHYAWLGSAVRSESGPVRLAVLVIVALTLVLGLAIPQAFSHVSGGLPGPLIVVTCYLLLRILHISSFWLVARRNPGLRRKVLRAAVPAAVAVALLLYSVLAFPPADEPASISPIGTVLWVTAALVELGGGYLVGRTNWQIRSVEHWTERYALIILIAFGEVVISTGLAVADQPISGPVTIAITLSVLMLSTLWWVYFGIDAILGQRIIETRTGLAQWALARDAYTYLHLPMVVGLVSLAYGLRTTLALVADRPDAGSTPLGHVTLFGGVVVYLLADQLFWWRIQRPVRWVRVGGALLVATLTPATMPLPALWALGLLTTVSIGLVMIDSIRSTGLRRALYEPPTQTR</sequence>
<keyword evidence="3" id="KW-1185">Reference proteome</keyword>
<feature type="transmembrane region" description="Helical" evidence="1">
    <location>
        <begin position="738"/>
        <end position="757"/>
    </location>
</feature>
<feature type="transmembrane region" description="Helical" evidence="1">
    <location>
        <begin position="91"/>
        <end position="110"/>
    </location>
</feature>
<evidence type="ECO:0000256" key="1">
    <source>
        <dbReference type="SAM" id="Phobius"/>
    </source>
</evidence>
<dbReference type="RefSeq" id="WP_184534292.1">
    <property type="nucleotide sequence ID" value="NZ_JACHJW010000001.1"/>
</dbReference>
<dbReference type="Proteomes" id="UP000578819">
    <property type="component" value="Unassembled WGS sequence"/>
</dbReference>
<organism evidence="2 3">
    <name type="scientific">Micromonospora polyrhachis</name>
    <dbReference type="NCBI Taxonomy" id="1282883"/>
    <lineage>
        <taxon>Bacteria</taxon>
        <taxon>Bacillati</taxon>
        <taxon>Actinomycetota</taxon>
        <taxon>Actinomycetes</taxon>
        <taxon>Micromonosporales</taxon>
        <taxon>Micromonosporaceae</taxon>
        <taxon>Micromonospora</taxon>
    </lineage>
</organism>
<feature type="transmembrane region" description="Helical" evidence="1">
    <location>
        <begin position="337"/>
        <end position="357"/>
    </location>
</feature>
<dbReference type="PANTHER" id="PTHR36840">
    <property type="entry name" value="BLL5714 PROTEIN"/>
    <property type="match status" value="1"/>
</dbReference>
<feature type="transmembrane region" description="Helical" evidence="1">
    <location>
        <begin position="699"/>
        <end position="718"/>
    </location>
</feature>
<feature type="transmembrane region" description="Helical" evidence="1">
    <location>
        <begin position="252"/>
        <end position="275"/>
    </location>
</feature>
<feature type="transmembrane region" description="Helical" evidence="1">
    <location>
        <begin position="65"/>
        <end position="84"/>
    </location>
</feature>
<dbReference type="Pfam" id="PF06772">
    <property type="entry name" value="LtrA"/>
    <property type="match status" value="2"/>
</dbReference>
<feature type="transmembrane region" description="Helical" evidence="1">
    <location>
        <begin position="626"/>
        <end position="646"/>
    </location>
</feature>
<feature type="transmembrane region" description="Helical" evidence="1">
    <location>
        <begin position="436"/>
        <end position="454"/>
    </location>
</feature>
<evidence type="ECO:0000313" key="2">
    <source>
        <dbReference type="EMBL" id="MBB4958152.1"/>
    </source>
</evidence>
<evidence type="ECO:0000313" key="3">
    <source>
        <dbReference type="Proteomes" id="UP000578819"/>
    </source>
</evidence>
<feature type="transmembrane region" description="Helical" evidence="1">
    <location>
        <begin position="388"/>
        <end position="405"/>
    </location>
</feature>
<dbReference type="AlphaFoldDB" id="A0A7W7SPV7"/>
<feature type="transmembrane region" description="Helical" evidence="1">
    <location>
        <begin position="122"/>
        <end position="143"/>
    </location>
</feature>
<feature type="transmembrane region" description="Helical" evidence="1">
    <location>
        <begin position="658"/>
        <end position="679"/>
    </location>
</feature>
<feature type="transmembrane region" description="Helical" evidence="1">
    <location>
        <begin position="21"/>
        <end position="45"/>
    </location>
</feature>
<feature type="transmembrane region" description="Helical" evidence="1">
    <location>
        <begin position="493"/>
        <end position="515"/>
    </location>
</feature>
<proteinExistence type="predicted"/>
<gene>
    <name evidence="2" type="ORF">FHR38_001885</name>
</gene>
<feature type="transmembrane region" description="Helical" evidence="1">
    <location>
        <begin position="227"/>
        <end position="246"/>
    </location>
</feature>
<reference evidence="2 3" key="1">
    <citation type="submission" date="2020-08" db="EMBL/GenBank/DDBJ databases">
        <title>Sequencing the genomes of 1000 actinobacteria strains.</title>
        <authorList>
            <person name="Klenk H.-P."/>
        </authorList>
    </citation>
    <scope>NUCLEOTIDE SEQUENCE [LARGE SCALE GENOMIC DNA]</scope>
    <source>
        <strain evidence="2 3">DSM 45886</strain>
    </source>
</reference>
<feature type="transmembrane region" description="Helical" evidence="1">
    <location>
        <begin position="786"/>
        <end position="803"/>
    </location>
</feature>
<dbReference type="PANTHER" id="PTHR36840:SF1">
    <property type="entry name" value="BLL5714 PROTEIN"/>
    <property type="match status" value="1"/>
</dbReference>
<name>A0A7W7SPV7_9ACTN</name>
<protein>
    <submittedName>
        <fullName evidence="2">Low temperature requirement protein LtrA</fullName>
    </submittedName>
</protein>
<keyword evidence="1" id="KW-0472">Membrane</keyword>
<feature type="transmembrane region" description="Helical" evidence="1">
    <location>
        <begin position="558"/>
        <end position="578"/>
    </location>
</feature>
<feature type="transmembrane region" description="Helical" evidence="1">
    <location>
        <begin position="364"/>
        <end position="382"/>
    </location>
</feature>
<dbReference type="InterPro" id="IPR010640">
    <property type="entry name" value="Low_temperature_requirement_A"/>
</dbReference>
<keyword evidence="1" id="KW-1133">Transmembrane helix</keyword>
<keyword evidence="1" id="KW-0812">Transmembrane</keyword>